<evidence type="ECO:0000313" key="1">
    <source>
        <dbReference type="EMBL" id="KYN25008.1"/>
    </source>
</evidence>
<organism evidence="1 2">
    <name type="scientific">Vibrio cidicii</name>
    <dbReference type="NCBI Taxonomy" id="1763883"/>
    <lineage>
        <taxon>Bacteria</taxon>
        <taxon>Pseudomonadati</taxon>
        <taxon>Pseudomonadota</taxon>
        <taxon>Gammaproteobacteria</taxon>
        <taxon>Vibrionales</taxon>
        <taxon>Vibrionaceae</taxon>
        <taxon>Vibrio</taxon>
    </lineage>
</organism>
<comment type="caution">
    <text evidence="1">The sequence shown here is derived from an EMBL/GenBank/DDBJ whole genome shotgun (WGS) entry which is preliminary data.</text>
</comment>
<dbReference type="PROSITE" id="PS51257">
    <property type="entry name" value="PROKAR_LIPOPROTEIN"/>
    <property type="match status" value="1"/>
</dbReference>
<dbReference type="Pfam" id="PF11207">
    <property type="entry name" value="DUF2989"/>
    <property type="match status" value="1"/>
</dbReference>
<reference evidence="2" key="1">
    <citation type="submission" date="2015-12" db="EMBL/GenBank/DDBJ databases">
        <authorList>
            <person name="Tarr C.L."/>
            <person name="Gladney L.M."/>
        </authorList>
    </citation>
    <scope>NUCLEOTIDE SEQUENCE [LARGE SCALE GENOMIC DNA]</scope>
    <source>
        <strain evidence="2">2756-81</strain>
    </source>
</reference>
<dbReference type="InterPro" id="IPR021372">
    <property type="entry name" value="DUF2989"/>
</dbReference>
<dbReference type="Proteomes" id="UP000075349">
    <property type="component" value="Unassembled WGS sequence"/>
</dbReference>
<dbReference type="EMBL" id="LOMK01000001">
    <property type="protein sequence ID" value="KYN25008.1"/>
    <property type="molecule type" value="Genomic_DNA"/>
</dbReference>
<name>A0A151JH14_9VIBR</name>
<evidence type="ECO:0008006" key="3">
    <source>
        <dbReference type="Google" id="ProtNLM"/>
    </source>
</evidence>
<evidence type="ECO:0000313" key="2">
    <source>
        <dbReference type="Proteomes" id="UP000075349"/>
    </source>
</evidence>
<gene>
    <name evidence="1" type="ORF">AUQ44_04220</name>
</gene>
<protein>
    <recommendedName>
        <fullName evidence="3">DUF2989 domain-containing protein</fullName>
    </recommendedName>
</protein>
<sequence>MDHKQTTMKVKKWLIPLSLPLFLSGCFEGNKTTEQLCQAYPNLRCNKLNMDDGQCRVARTDLIWHRFEVLKDPSDKNKIREYQLVAEYRKCLELASQITPIDQTELKQNRFNALVHSIAELERIVKELSQSSKPESLYFLWSQTGSHEARRQFLQMEGSPQLETAEMQYALATFYTTRDAKKTLALLHHSLELTKDGKVNVDALKSLASTNQGLKRMKHAYLWAMVAKEFGVPLATQRELNIMFGFTEQEYEQLNELADEVVSALKNGQYRASLVPQTL</sequence>
<proteinExistence type="predicted"/>
<accession>A0A151JH14</accession>
<dbReference type="AlphaFoldDB" id="A0A151JH14"/>